<sequence length="79" mass="8066">MSARGEGQWGLPSNTLQTSHTTSYSVRMVVVPWDATRQGAEGLVGLSPHHRDSGLGASSGSSVATSLTGATTPTSVHST</sequence>
<feature type="compositionally biased region" description="Low complexity" evidence="1">
    <location>
        <begin position="54"/>
        <end position="72"/>
    </location>
</feature>
<name>A0A0A9GSJ1_ARUDO</name>
<proteinExistence type="predicted"/>
<dbReference type="AlphaFoldDB" id="A0A0A9GSJ1"/>
<protein>
    <submittedName>
        <fullName evidence="2">Uncharacterized protein</fullName>
    </submittedName>
</protein>
<reference evidence="2" key="2">
    <citation type="journal article" date="2015" name="Data Brief">
        <title>Shoot transcriptome of the giant reed, Arundo donax.</title>
        <authorList>
            <person name="Barrero R.A."/>
            <person name="Guerrero F.D."/>
            <person name="Moolhuijzen P."/>
            <person name="Goolsby J.A."/>
            <person name="Tidwell J."/>
            <person name="Bellgard S.E."/>
            <person name="Bellgard M.I."/>
        </authorList>
    </citation>
    <scope>NUCLEOTIDE SEQUENCE</scope>
    <source>
        <tissue evidence="2">Shoot tissue taken approximately 20 cm above the soil surface</tissue>
    </source>
</reference>
<evidence type="ECO:0000313" key="2">
    <source>
        <dbReference type="EMBL" id="JAE27447.1"/>
    </source>
</evidence>
<organism evidence="2">
    <name type="scientific">Arundo donax</name>
    <name type="common">Giant reed</name>
    <name type="synonym">Donax arundinaceus</name>
    <dbReference type="NCBI Taxonomy" id="35708"/>
    <lineage>
        <taxon>Eukaryota</taxon>
        <taxon>Viridiplantae</taxon>
        <taxon>Streptophyta</taxon>
        <taxon>Embryophyta</taxon>
        <taxon>Tracheophyta</taxon>
        <taxon>Spermatophyta</taxon>
        <taxon>Magnoliopsida</taxon>
        <taxon>Liliopsida</taxon>
        <taxon>Poales</taxon>
        <taxon>Poaceae</taxon>
        <taxon>PACMAD clade</taxon>
        <taxon>Arundinoideae</taxon>
        <taxon>Arundineae</taxon>
        <taxon>Arundo</taxon>
    </lineage>
</organism>
<reference evidence="2" key="1">
    <citation type="submission" date="2014-09" db="EMBL/GenBank/DDBJ databases">
        <authorList>
            <person name="Magalhaes I.L.F."/>
            <person name="Oliveira U."/>
            <person name="Santos F.R."/>
            <person name="Vidigal T.H.D.A."/>
            <person name="Brescovit A.D."/>
            <person name="Santos A.J."/>
        </authorList>
    </citation>
    <scope>NUCLEOTIDE SEQUENCE</scope>
    <source>
        <tissue evidence="2">Shoot tissue taken approximately 20 cm above the soil surface</tissue>
    </source>
</reference>
<accession>A0A0A9GSJ1</accession>
<evidence type="ECO:0000256" key="1">
    <source>
        <dbReference type="SAM" id="MobiDB-lite"/>
    </source>
</evidence>
<dbReference type="EMBL" id="GBRH01170449">
    <property type="protein sequence ID" value="JAE27447.1"/>
    <property type="molecule type" value="Transcribed_RNA"/>
</dbReference>
<feature type="region of interest" description="Disordered" evidence="1">
    <location>
        <begin position="43"/>
        <end position="79"/>
    </location>
</feature>